<dbReference type="EMBL" id="MNBE01000557">
    <property type="protein sequence ID" value="OKP09208.1"/>
    <property type="molecule type" value="Genomic_DNA"/>
</dbReference>
<organism evidence="2 3">
    <name type="scientific">Penicillium subrubescens</name>
    <dbReference type="NCBI Taxonomy" id="1316194"/>
    <lineage>
        <taxon>Eukaryota</taxon>
        <taxon>Fungi</taxon>
        <taxon>Dikarya</taxon>
        <taxon>Ascomycota</taxon>
        <taxon>Pezizomycotina</taxon>
        <taxon>Eurotiomycetes</taxon>
        <taxon>Eurotiomycetidae</taxon>
        <taxon>Eurotiales</taxon>
        <taxon>Aspergillaceae</taxon>
        <taxon>Penicillium</taxon>
    </lineage>
</organism>
<keyword evidence="1" id="KW-0732">Signal</keyword>
<comment type="caution">
    <text evidence="2">The sequence shown here is derived from an EMBL/GenBank/DDBJ whole genome shotgun (WGS) entry which is preliminary data.</text>
</comment>
<gene>
    <name evidence="2" type="ORF">PENSUB_5416</name>
</gene>
<dbReference type="SUPFAM" id="SSF48230">
    <property type="entry name" value="Chondroitin AC/alginate lyase"/>
    <property type="match status" value="1"/>
</dbReference>
<feature type="signal peptide" evidence="1">
    <location>
        <begin position="1"/>
        <end position="16"/>
    </location>
</feature>
<keyword evidence="3" id="KW-1185">Reference proteome</keyword>
<dbReference type="AlphaFoldDB" id="A0A1Q5U9R0"/>
<dbReference type="STRING" id="1316194.A0A1Q5U9R0"/>
<protein>
    <submittedName>
        <fullName evidence="2">Uncharacterized protein</fullName>
    </submittedName>
</protein>
<feature type="chain" id="PRO_5012908683" evidence="1">
    <location>
        <begin position="17"/>
        <end position="467"/>
    </location>
</feature>
<dbReference type="GO" id="GO:0016829">
    <property type="term" value="F:lyase activity"/>
    <property type="evidence" value="ECO:0007669"/>
    <property type="project" value="UniProtKB-KW"/>
</dbReference>
<proteinExistence type="predicted"/>
<reference evidence="2 3" key="1">
    <citation type="submission" date="2016-10" db="EMBL/GenBank/DDBJ databases">
        <title>Genome sequence of the ascomycete fungus Penicillium subrubescens.</title>
        <authorList>
            <person name="De Vries R.P."/>
            <person name="Peng M."/>
            <person name="Dilokpimol A."/>
            <person name="Hilden K."/>
            <person name="Makela M.R."/>
            <person name="Grigoriev I."/>
            <person name="Riley R."/>
            <person name="Granchi Z."/>
        </authorList>
    </citation>
    <scope>NUCLEOTIDE SEQUENCE [LARGE SCALE GENOMIC DNA]</scope>
    <source>
        <strain evidence="2 3">CBS 132785</strain>
    </source>
</reference>
<dbReference type="Proteomes" id="UP000186955">
    <property type="component" value="Unassembled WGS sequence"/>
</dbReference>
<accession>A0A1Q5U9R0</accession>
<evidence type="ECO:0000313" key="2">
    <source>
        <dbReference type="EMBL" id="OKP09208.1"/>
    </source>
</evidence>
<evidence type="ECO:0000256" key="1">
    <source>
        <dbReference type="SAM" id="SignalP"/>
    </source>
</evidence>
<name>A0A1Q5U9R0_9EURO</name>
<sequence>MRLLQFLFVAATAVNALVSDVPSLNGLVPVVPTTEGSKKRASEFQHPGLWHSHADLEKMRKNALSGVEPWASAYSRFSNDSYSLPSYKMQGPHPVISRGAISNYTSFANDARAAYQNAIMWYITKDQAHWDRSTTILDAWGTNLTNIIGTDRSLLVGINGVSFVNAAEIMRWEGGWVEQGASWKGGSGFSIQLYWLFARQSIIIGQANYGVASIMGLLNFAVYLDDVALYNYALYAYKNDLCAGLSANFDPTTGQGAEAGRDQAHVQDGLQWLSMASKVVKNQGYDLFTLDNSLLFKASEYAAKYNLNGTVPYDPSFYRCEAVLVNGPWANISAENRYIGYQSGRTNPACWGLTYYEAASRGLDVPWTKRAKDLYDTSVETQNSPVDFLAWADLLFATKLLGTIVEALNAAGGAETTFFYQAYLLERAHVKDPSRRLIAPDCATYKGKAECSFADFVDYISAQKART</sequence>
<evidence type="ECO:0000313" key="3">
    <source>
        <dbReference type="Proteomes" id="UP000186955"/>
    </source>
</evidence>
<dbReference type="GO" id="GO:0042597">
    <property type="term" value="C:periplasmic space"/>
    <property type="evidence" value="ECO:0007669"/>
    <property type="project" value="InterPro"/>
</dbReference>
<dbReference type="Gene3D" id="1.50.10.100">
    <property type="entry name" value="Chondroitin AC/alginate lyase"/>
    <property type="match status" value="1"/>
</dbReference>
<dbReference type="InterPro" id="IPR008929">
    <property type="entry name" value="Chondroitin_lyas"/>
</dbReference>